<gene>
    <name evidence="9" type="ORF">PEP31012_02851</name>
</gene>
<evidence type="ECO:0000313" key="9">
    <source>
        <dbReference type="EMBL" id="VVE15264.1"/>
    </source>
</evidence>
<evidence type="ECO:0000259" key="8">
    <source>
        <dbReference type="PROSITE" id="PS50893"/>
    </source>
</evidence>
<keyword evidence="4" id="KW-0997">Cell inner membrane</keyword>
<keyword evidence="4" id="KW-0472">Membrane</keyword>
<dbReference type="InterPro" id="IPR003439">
    <property type="entry name" value="ABC_transporter-like_ATP-bd"/>
</dbReference>
<dbReference type="PROSITE" id="PS00211">
    <property type="entry name" value="ABC_TRANSPORTER_1"/>
    <property type="match status" value="1"/>
</dbReference>
<evidence type="ECO:0000256" key="4">
    <source>
        <dbReference type="ARBA" id="ARBA00022519"/>
    </source>
</evidence>
<keyword evidence="7" id="KW-0029">Amino-acid transport</keyword>
<evidence type="ECO:0000256" key="3">
    <source>
        <dbReference type="ARBA" id="ARBA00022475"/>
    </source>
</evidence>
<dbReference type="GO" id="GO:0016887">
    <property type="term" value="F:ATP hydrolysis activity"/>
    <property type="evidence" value="ECO:0007669"/>
    <property type="project" value="InterPro"/>
</dbReference>
<dbReference type="GO" id="GO:0005524">
    <property type="term" value="F:ATP binding"/>
    <property type="evidence" value="ECO:0007669"/>
    <property type="project" value="UniProtKB-KW"/>
</dbReference>
<evidence type="ECO:0000313" key="10">
    <source>
        <dbReference type="Proteomes" id="UP000400981"/>
    </source>
</evidence>
<keyword evidence="10" id="KW-1185">Reference proteome</keyword>
<reference evidence="9 10" key="1">
    <citation type="submission" date="2019-08" db="EMBL/GenBank/DDBJ databases">
        <authorList>
            <person name="Peeters C."/>
        </authorList>
    </citation>
    <scope>NUCLEOTIDE SEQUENCE [LARGE SCALE GENOMIC DNA]</scope>
    <source>
        <strain evidence="9 10">LMG 31012</strain>
    </source>
</reference>
<dbReference type="EMBL" id="CABPSH010000006">
    <property type="protein sequence ID" value="VVE15264.1"/>
    <property type="molecule type" value="Genomic_DNA"/>
</dbReference>
<feature type="domain" description="ABC transporter" evidence="8">
    <location>
        <begin position="2"/>
        <end position="229"/>
    </location>
</feature>
<dbReference type="Gene3D" id="3.40.50.300">
    <property type="entry name" value="P-loop containing nucleotide triphosphate hydrolases"/>
    <property type="match status" value="1"/>
</dbReference>
<dbReference type="InterPro" id="IPR003593">
    <property type="entry name" value="AAA+_ATPase"/>
</dbReference>
<dbReference type="SMART" id="SM00382">
    <property type="entry name" value="AAA"/>
    <property type="match status" value="1"/>
</dbReference>
<keyword evidence="5" id="KW-0547">Nucleotide-binding</keyword>
<organism evidence="9 10">
    <name type="scientific">Pandoraea eparura</name>
    <dbReference type="NCBI Taxonomy" id="2508291"/>
    <lineage>
        <taxon>Bacteria</taxon>
        <taxon>Pseudomonadati</taxon>
        <taxon>Pseudomonadota</taxon>
        <taxon>Betaproteobacteria</taxon>
        <taxon>Burkholderiales</taxon>
        <taxon>Burkholderiaceae</taxon>
        <taxon>Pandoraea</taxon>
    </lineage>
</organism>
<dbReference type="Proteomes" id="UP000400981">
    <property type="component" value="Unassembled WGS sequence"/>
</dbReference>
<dbReference type="GO" id="GO:0015658">
    <property type="term" value="F:branched-chain amino acid transmembrane transporter activity"/>
    <property type="evidence" value="ECO:0007669"/>
    <property type="project" value="TreeGrafter"/>
</dbReference>
<dbReference type="Pfam" id="PF00005">
    <property type="entry name" value="ABC_tran"/>
    <property type="match status" value="1"/>
</dbReference>
<evidence type="ECO:0000256" key="2">
    <source>
        <dbReference type="ARBA" id="ARBA00022448"/>
    </source>
</evidence>
<keyword evidence="2" id="KW-0813">Transport</keyword>
<comment type="similarity">
    <text evidence="1">Belongs to the ABC transporter superfamily.</text>
</comment>
<evidence type="ECO:0000256" key="6">
    <source>
        <dbReference type="ARBA" id="ARBA00022840"/>
    </source>
</evidence>
<dbReference type="PANTHER" id="PTHR43820:SF2">
    <property type="entry name" value="ABC TRANSPORTER ATP-BINDING PROTEIN"/>
    <property type="match status" value="1"/>
</dbReference>
<dbReference type="InterPro" id="IPR017871">
    <property type="entry name" value="ABC_transporter-like_CS"/>
</dbReference>
<dbReference type="PROSITE" id="PS50893">
    <property type="entry name" value="ABC_TRANSPORTER_2"/>
    <property type="match status" value="1"/>
</dbReference>
<evidence type="ECO:0000256" key="5">
    <source>
        <dbReference type="ARBA" id="ARBA00022741"/>
    </source>
</evidence>
<protein>
    <submittedName>
        <fullName evidence="9">ABC transporter</fullName>
    </submittedName>
</protein>
<evidence type="ECO:0000256" key="1">
    <source>
        <dbReference type="ARBA" id="ARBA00005417"/>
    </source>
</evidence>
<sequence>MLRVEGLCAGYGSARIVHNVSLEVAAGEIVCLLGRNGAGKTTTLSAIAGAIPLFAGEVRLGGKAIVPGRADVVSRHGLKLVPEHRGIFAMLTVEENLRIAARRDSIWSLDAVYALFPRLRERRKNGGSALSGGEQQMLAIARALVNGPKLLMLDEPSEGLAPVIVDEIMAICRTIRAEGIPILLVEQSVDVCMALGDRHYILEEGHIAYHGTRDEFAGAEDVRSRYLAVEVG</sequence>
<dbReference type="InterPro" id="IPR027417">
    <property type="entry name" value="P-loop_NTPase"/>
</dbReference>
<evidence type="ECO:0000256" key="7">
    <source>
        <dbReference type="ARBA" id="ARBA00022970"/>
    </source>
</evidence>
<name>A0A5E4VVJ9_9BURK</name>
<dbReference type="PANTHER" id="PTHR43820">
    <property type="entry name" value="HIGH-AFFINITY BRANCHED-CHAIN AMINO ACID TRANSPORT ATP-BINDING PROTEIN LIVF"/>
    <property type="match status" value="1"/>
</dbReference>
<proteinExistence type="inferred from homology"/>
<dbReference type="InterPro" id="IPR052156">
    <property type="entry name" value="BCAA_Transport_ATP-bd_LivF"/>
</dbReference>
<dbReference type="CDD" id="cd03224">
    <property type="entry name" value="ABC_TM1139_LivF_branched"/>
    <property type="match status" value="1"/>
</dbReference>
<dbReference type="AlphaFoldDB" id="A0A5E4VVJ9"/>
<accession>A0A5E4VVJ9</accession>
<dbReference type="SUPFAM" id="SSF52540">
    <property type="entry name" value="P-loop containing nucleoside triphosphate hydrolases"/>
    <property type="match status" value="1"/>
</dbReference>
<keyword evidence="6" id="KW-0067">ATP-binding</keyword>
<keyword evidence="3" id="KW-1003">Cell membrane</keyword>
<dbReference type="GO" id="GO:0015807">
    <property type="term" value="P:L-amino acid transport"/>
    <property type="evidence" value="ECO:0007669"/>
    <property type="project" value="TreeGrafter"/>
</dbReference>